<organism evidence="3 4">
    <name type="scientific">Neobacillus cucumis</name>
    <dbReference type="NCBI Taxonomy" id="1740721"/>
    <lineage>
        <taxon>Bacteria</taxon>
        <taxon>Bacillati</taxon>
        <taxon>Bacillota</taxon>
        <taxon>Bacilli</taxon>
        <taxon>Bacillales</taxon>
        <taxon>Bacillaceae</taxon>
        <taxon>Neobacillus</taxon>
    </lineage>
</organism>
<evidence type="ECO:0000313" key="4">
    <source>
        <dbReference type="Proteomes" id="UP000234950"/>
    </source>
</evidence>
<protein>
    <submittedName>
        <fullName evidence="3">Phosphatase PAP2 family protein</fullName>
    </submittedName>
</protein>
<evidence type="ECO:0000313" key="3">
    <source>
        <dbReference type="EMBL" id="PLS04161.1"/>
    </source>
</evidence>
<reference evidence="3 4" key="1">
    <citation type="submission" date="2017-11" db="EMBL/GenBank/DDBJ databases">
        <title>Comparitive Functional Genomics of Dry Heat Resistant strains isolated from the Viking Spacecraft.</title>
        <authorList>
            <person name="Seuylemezian A."/>
            <person name="Cooper K."/>
            <person name="Vaishampayan P."/>
        </authorList>
    </citation>
    <scope>NUCLEOTIDE SEQUENCE [LARGE SCALE GENOMIC DNA]</scope>
    <source>
        <strain evidence="3 4">V32-6</strain>
    </source>
</reference>
<dbReference type="SUPFAM" id="SSF48317">
    <property type="entry name" value="Acid phosphatase/Vanadium-dependent haloperoxidase"/>
    <property type="match status" value="1"/>
</dbReference>
<dbReference type="Pfam" id="PF01569">
    <property type="entry name" value="PAP2"/>
    <property type="match status" value="1"/>
</dbReference>
<evidence type="ECO:0000256" key="1">
    <source>
        <dbReference type="SAM" id="Phobius"/>
    </source>
</evidence>
<dbReference type="GO" id="GO:0005886">
    <property type="term" value="C:plasma membrane"/>
    <property type="evidence" value="ECO:0007669"/>
    <property type="project" value="InterPro"/>
</dbReference>
<dbReference type="OrthoDB" id="9789113at2"/>
<dbReference type="CDD" id="cd03385">
    <property type="entry name" value="PAP2_BcrC_like"/>
    <property type="match status" value="1"/>
</dbReference>
<keyword evidence="1" id="KW-0472">Membrane</keyword>
<evidence type="ECO:0000259" key="2">
    <source>
        <dbReference type="SMART" id="SM00014"/>
    </source>
</evidence>
<feature type="transmembrane region" description="Helical" evidence="1">
    <location>
        <begin position="27"/>
        <end position="49"/>
    </location>
</feature>
<dbReference type="PANTHER" id="PTHR14969">
    <property type="entry name" value="SPHINGOSINE-1-PHOSPHATE PHOSPHOHYDROLASE"/>
    <property type="match status" value="1"/>
</dbReference>
<name>A0A2N5HF53_9BACI</name>
<keyword evidence="1" id="KW-1133">Transmembrane helix</keyword>
<dbReference type="Proteomes" id="UP000234950">
    <property type="component" value="Unassembled WGS sequence"/>
</dbReference>
<keyword evidence="1" id="KW-0812">Transmembrane</keyword>
<accession>A0A2N5HF53</accession>
<feature type="domain" description="Phosphatidic acid phosphatase type 2/haloperoxidase" evidence="2">
    <location>
        <begin position="58"/>
        <end position="165"/>
    </location>
</feature>
<feature type="transmembrane region" description="Helical" evidence="1">
    <location>
        <begin position="61"/>
        <end position="80"/>
    </location>
</feature>
<proteinExistence type="predicted"/>
<dbReference type="InterPro" id="IPR000326">
    <property type="entry name" value="PAP2/HPO"/>
</dbReference>
<dbReference type="Gene3D" id="1.20.144.10">
    <property type="entry name" value="Phosphatidic acid phosphatase type 2/haloperoxidase"/>
    <property type="match status" value="1"/>
</dbReference>
<dbReference type="PANTHER" id="PTHR14969:SF13">
    <property type="entry name" value="AT30094P"/>
    <property type="match status" value="1"/>
</dbReference>
<dbReference type="InterPro" id="IPR033879">
    <property type="entry name" value="UPP_Pase"/>
</dbReference>
<dbReference type="SMART" id="SM00014">
    <property type="entry name" value="acidPPc"/>
    <property type="match status" value="1"/>
</dbReference>
<dbReference type="InterPro" id="IPR036938">
    <property type="entry name" value="PAP2/HPO_sf"/>
</dbReference>
<sequence>MKMLNLDYGVFQIINHLAVSEQFLNPLMIFLAEKAQYLFFAAIIFYWFYPKAGNRKMIVEAILAACIALSINGEIGHLFYRSRPFVTHHVNWLIPHDKNASFPSDHATAAFVIATAIWIWIKRDGWIWLILAAGIALSRVWTGVHYPLDVTAGMIVGVSIAFAIHYLFIRFEKMTKFRDYIIGVYESVEGNILKKTNMLKKR</sequence>
<keyword evidence="4" id="KW-1185">Reference proteome</keyword>
<comment type="caution">
    <text evidence="3">The sequence shown here is derived from an EMBL/GenBank/DDBJ whole genome shotgun (WGS) entry which is preliminary data.</text>
</comment>
<gene>
    <name evidence="3" type="ORF">CVD27_12635</name>
</gene>
<feature type="transmembrane region" description="Helical" evidence="1">
    <location>
        <begin position="150"/>
        <end position="169"/>
    </location>
</feature>
<dbReference type="AlphaFoldDB" id="A0A2N5HF53"/>
<feature type="transmembrane region" description="Helical" evidence="1">
    <location>
        <begin position="100"/>
        <end position="121"/>
    </location>
</feature>
<dbReference type="GO" id="GO:0050380">
    <property type="term" value="F:undecaprenyl-diphosphatase activity"/>
    <property type="evidence" value="ECO:0007669"/>
    <property type="project" value="InterPro"/>
</dbReference>
<feature type="transmembrane region" description="Helical" evidence="1">
    <location>
        <begin position="126"/>
        <end position="144"/>
    </location>
</feature>
<dbReference type="EMBL" id="PGVE01000047">
    <property type="protein sequence ID" value="PLS04161.1"/>
    <property type="molecule type" value="Genomic_DNA"/>
</dbReference>